<evidence type="ECO:0000256" key="7">
    <source>
        <dbReference type="ARBA" id="ARBA00026105"/>
    </source>
</evidence>
<reference evidence="11 12" key="1">
    <citation type="submission" date="2018-06" db="EMBL/GenBank/DDBJ databases">
        <title>Genome Sequence of the Brown Rot Fungal Pathogen Monilinia fructigena.</title>
        <authorList>
            <person name="Landi L."/>
            <person name="De Miccolis Angelini R.M."/>
            <person name="Pollastro S."/>
            <person name="Abate D."/>
            <person name="Faretra F."/>
            <person name="Romanazzi G."/>
        </authorList>
    </citation>
    <scope>NUCLEOTIDE SEQUENCE [LARGE SCALE GENOMIC DNA]</scope>
    <source>
        <strain evidence="11 12">Mfrg269</strain>
    </source>
</reference>
<feature type="chain" id="PRO_5017428356" description="(4-O-methyl)-D-glucuronate--lignin esterase" evidence="9">
    <location>
        <begin position="22"/>
        <end position="325"/>
    </location>
</feature>
<evidence type="ECO:0000256" key="4">
    <source>
        <dbReference type="ARBA" id="ARBA00022801"/>
    </source>
</evidence>
<keyword evidence="5" id="KW-0439">Lignin degradation</keyword>
<dbReference type="EMBL" id="QKRW01000021">
    <property type="protein sequence ID" value="RAL63031.1"/>
    <property type="molecule type" value="Genomic_DNA"/>
</dbReference>
<feature type="region of interest" description="Disordered" evidence="8">
    <location>
        <begin position="56"/>
        <end position="103"/>
    </location>
</feature>
<evidence type="ECO:0000313" key="11">
    <source>
        <dbReference type="EMBL" id="RAL63031.1"/>
    </source>
</evidence>
<feature type="domain" description="4-O-methyl-glucuronoyl methylesterase-like" evidence="10">
    <location>
        <begin position="105"/>
        <end position="264"/>
    </location>
</feature>
<dbReference type="Gene3D" id="3.40.50.1820">
    <property type="entry name" value="alpha/beta hydrolase"/>
    <property type="match status" value="1"/>
</dbReference>
<protein>
    <recommendedName>
        <fullName evidence="7">(4-O-methyl)-D-glucuronate--lignin esterase</fullName>
        <ecNumber evidence="7">3.1.1.117</ecNumber>
    </recommendedName>
</protein>
<dbReference type="OrthoDB" id="3781271at2759"/>
<dbReference type="AlphaFoldDB" id="A0A395IS98"/>
<dbReference type="GO" id="GO:0046274">
    <property type="term" value="P:lignin catabolic process"/>
    <property type="evidence" value="ECO:0007669"/>
    <property type="project" value="UniProtKB-KW"/>
</dbReference>
<comment type="caution">
    <text evidence="11">The sequence shown here is derived from an EMBL/GenBank/DDBJ whole genome shotgun (WGS) entry which is preliminary data.</text>
</comment>
<keyword evidence="12" id="KW-1185">Reference proteome</keyword>
<keyword evidence="2" id="KW-0719">Serine esterase</keyword>
<keyword evidence="4" id="KW-0378">Hydrolase</keyword>
<keyword evidence="3 9" id="KW-0732">Signal</keyword>
<evidence type="ECO:0000256" key="5">
    <source>
        <dbReference type="ARBA" id="ARBA00023185"/>
    </source>
</evidence>
<accession>A0A395IS98</accession>
<evidence type="ECO:0000259" key="10">
    <source>
        <dbReference type="Pfam" id="PF22244"/>
    </source>
</evidence>
<evidence type="ECO:0000256" key="8">
    <source>
        <dbReference type="SAM" id="MobiDB-lite"/>
    </source>
</evidence>
<gene>
    <name evidence="11" type="ORF">DID88_004116</name>
</gene>
<evidence type="ECO:0000313" key="12">
    <source>
        <dbReference type="Proteomes" id="UP000249056"/>
    </source>
</evidence>
<comment type="catalytic activity">
    <reaction evidence="6">
        <text>a 4-O-methyl-alpha-D-glucuronosyl ester derivative + H2O = 4-O-methyl-alpha-D-glucuronate derivative + an alcohol + H(+)</text>
        <dbReference type="Rhea" id="RHEA:67452"/>
        <dbReference type="ChEBI" id="CHEBI:15377"/>
        <dbReference type="ChEBI" id="CHEBI:15378"/>
        <dbReference type="ChEBI" id="CHEBI:30879"/>
        <dbReference type="ChEBI" id="CHEBI:171667"/>
        <dbReference type="ChEBI" id="CHEBI:171668"/>
        <dbReference type="EC" id="3.1.1.117"/>
    </reaction>
    <physiologicalReaction direction="left-to-right" evidence="6">
        <dbReference type="Rhea" id="RHEA:67453"/>
    </physiologicalReaction>
</comment>
<dbReference type="Pfam" id="PF22244">
    <property type="entry name" value="GCE_fung"/>
    <property type="match status" value="1"/>
</dbReference>
<evidence type="ECO:0000256" key="2">
    <source>
        <dbReference type="ARBA" id="ARBA00022487"/>
    </source>
</evidence>
<dbReference type="GO" id="GO:0052689">
    <property type="term" value="F:carboxylic ester hydrolase activity"/>
    <property type="evidence" value="ECO:0007669"/>
    <property type="project" value="UniProtKB-KW"/>
</dbReference>
<dbReference type="EC" id="3.1.1.117" evidence="7"/>
<evidence type="ECO:0000256" key="1">
    <source>
        <dbReference type="ARBA" id="ARBA00010092"/>
    </source>
</evidence>
<dbReference type="InterPro" id="IPR029058">
    <property type="entry name" value="AB_hydrolase_fold"/>
</dbReference>
<dbReference type="InterPro" id="IPR054579">
    <property type="entry name" value="GCE-like_dom"/>
</dbReference>
<evidence type="ECO:0000256" key="9">
    <source>
        <dbReference type="SAM" id="SignalP"/>
    </source>
</evidence>
<evidence type="ECO:0000256" key="3">
    <source>
        <dbReference type="ARBA" id="ARBA00022729"/>
    </source>
</evidence>
<dbReference type="SUPFAM" id="SSF53474">
    <property type="entry name" value="alpha/beta-Hydrolases"/>
    <property type="match status" value="1"/>
</dbReference>
<evidence type="ECO:0000256" key="6">
    <source>
        <dbReference type="ARBA" id="ARBA00024511"/>
    </source>
</evidence>
<comment type="similarity">
    <text evidence="1">Belongs to the carbohydrate esterase 15 (CE15) family.</text>
</comment>
<name>A0A395IS98_9HELO</name>
<dbReference type="Proteomes" id="UP000249056">
    <property type="component" value="Unassembled WGS sequence"/>
</dbReference>
<feature type="signal peptide" evidence="9">
    <location>
        <begin position="1"/>
        <end position="21"/>
    </location>
</feature>
<proteinExistence type="inferred from homology"/>
<organism evidence="11 12">
    <name type="scientific">Monilinia fructigena</name>
    <dbReference type="NCBI Taxonomy" id="38457"/>
    <lineage>
        <taxon>Eukaryota</taxon>
        <taxon>Fungi</taxon>
        <taxon>Dikarya</taxon>
        <taxon>Ascomycota</taxon>
        <taxon>Pezizomycotina</taxon>
        <taxon>Leotiomycetes</taxon>
        <taxon>Helotiales</taxon>
        <taxon>Sclerotiniaceae</taxon>
        <taxon>Monilinia</taxon>
    </lineage>
</organism>
<sequence>MMLSTIPIKLILLLTTTFLQAATPTSTPRQAACGTLPSPIPTPSISYLPDPFTNLAGQHNHHIRPMGRSPTRTQPPLPNHGTWNSPPNPLQSPPLSLVTPSQSPVPSTAPYPAIIAYGGGSIPAPAGVAMITYNNDQIAAQNDQSSRGQGLFYILYGSTHSAGALIAWAWGVDRILDALTQTPSARISPSSIGVTGCSRNGKGALVAGAFVPRIALTIPQESGSGGDASWRISDSIGSSTQTASEIVGKNVWFGTAFNAWATRVPPFRSPPACGPGLPASAPRYRKYRLCLAGAAVLLRRYERCKDHLSGCGGGGSIWLFAGWGP</sequence>